<protein>
    <recommendedName>
        <fullName evidence="1">Flavodoxin-like domain-containing protein</fullName>
    </recommendedName>
</protein>
<dbReference type="EMBL" id="CAJNIZ010032224">
    <property type="protein sequence ID" value="CAE7535797.1"/>
    <property type="molecule type" value="Genomic_DNA"/>
</dbReference>
<keyword evidence="3" id="KW-1185">Reference proteome</keyword>
<proteinExistence type="predicted"/>
<dbReference type="SUPFAM" id="SSF52218">
    <property type="entry name" value="Flavoproteins"/>
    <property type="match status" value="1"/>
</dbReference>
<dbReference type="AlphaFoldDB" id="A0A812THG5"/>
<dbReference type="Proteomes" id="UP000649617">
    <property type="component" value="Unassembled WGS sequence"/>
</dbReference>
<reference evidence="2" key="1">
    <citation type="submission" date="2021-02" db="EMBL/GenBank/DDBJ databases">
        <authorList>
            <person name="Dougan E. K."/>
            <person name="Rhodes N."/>
            <person name="Thang M."/>
            <person name="Chan C."/>
        </authorList>
    </citation>
    <scope>NUCLEOTIDE SEQUENCE</scope>
</reference>
<dbReference type="PROSITE" id="PS50902">
    <property type="entry name" value="FLAVODOXIN_LIKE"/>
    <property type="match status" value="1"/>
</dbReference>
<dbReference type="InterPro" id="IPR005025">
    <property type="entry name" value="FMN_Rdtase-like_dom"/>
</dbReference>
<dbReference type="Gene3D" id="3.40.50.360">
    <property type="match status" value="1"/>
</dbReference>
<evidence type="ECO:0000313" key="2">
    <source>
        <dbReference type="EMBL" id="CAE7535797.1"/>
    </source>
</evidence>
<dbReference type="GO" id="GO:0010181">
    <property type="term" value="F:FMN binding"/>
    <property type="evidence" value="ECO:0007669"/>
    <property type="project" value="InterPro"/>
</dbReference>
<dbReference type="InterPro" id="IPR008254">
    <property type="entry name" value="Flavodoxin/NO_synth"/>
</dbReference>
<sequence>MRAMPSRVHMWRSAARSLRWFACDADPAGLLQTQRLGLPLNQPDASMRLLIVWHSRTGMAKQMSEALLKGAQKARSEMEASETDLAIHICRARDAQIHDLISAHGYLFCAPENLASMSGEMKEFFDRCYYGALGKLNGRPFALAVCGGSDGEGAARQISRICQGWRLKSVTAPLILRNGAQTPEAVAAAKTLDTHGAEKCMDLGGLMAAHMLLGVP</sequence>
<organism evidence="2 3">
    <name type="scientific">Symbiodinium pilosum</name>
    <name type="common">Dinoflagellate</name>
    <dbReference type="NCBI Taxonomy" id="2952"/>
    <lineage>
        <taxon>Eukaryota</taxon>
        <taxon>Sar</taxon>
        <taxon>Alveolata</taxon>
        <taxon>Dinophyceae</taxon>
        <taxon>Suessiales</taxon>
        <taxon>Symbiodiniaceae</taxon>
        <taxon>Symbiodinium</taxon>
    </lineage>
</organism>
<dbReference type="Pfam" id="PF03358">
    <property type="entry name" value="FMN_red"/>
    <property type="match status" value="1"/>
</dbReference>
<feature type="domain" description="Flavodoxin-like" evidence="1">
    <location>
        <begin position="49"/>
        <end position="216"/>
    </location>
</feature>
<accession>A0A812THG5</accession>
<name>A0A812THG5_SYMPI</name>
<dbReference type="OrthoDB" id="10262707at2759"/>
<evidence type="ECO:0000313" key="3">
    <source>
        <dbReference type="Proteomes" id="UP000649617"/>
    </source>
</evidence>
<gene>
    <name evidence="2" type="ORF">SPIL2461_LOCUS14156</name>
</gene>
<dbReference type="InterPro" id="IPR029039">
    <property type="entry name" value="Flavoprotein-like_sf"/>
</dbReference>
<comment type="caution">
    <text evidence="2">The sequence shown here is derived from an EMBL/GenBank/DDBJ whole genome shotgun (WGS) entry which is preliminary data.</text>
</comment>
<dbReference type="GO" id="GO:0016491">
    <property type="term" value="F:oxidoreductase activity"/>
    <property type="evidence" value="ECO:0007669"/>
    <property type="project" value="InterPro"/>
</dbReference>
<evidence type="ECO:0000259" key="1">
    <source>
        <dbReference type="PROSITE" id="PS50902"/>
    </source>
</evidence>